<evidence type="ECO:0000256" key="13">
    <source>
        <dbReference type="SAM" id="MobiDB-lite"/>
    </source>
</evidence>
<evidence type="ECO:0000256" key="10">
    <source>
        <dbReference type="ARBA" id="ARBA00023132"/>
    </source>
</evidence>
<evidence type="ECO:0000256" key="1">
    <source>
        <dbReference type="ARBA" id="ARBA00004232"/>
    </source>
</evidence>
<evidence type="ECO:0000256" key="8">
    <source>
        <dbReference type="ARBA" id="ARBA00022989"/>
    </source>
</evidence>
<dbReference type="AlphaFoldDB" id="A0A6G1HSU6"/>
<sequence length="627" mass="68570">MVSPRQGKARPYRDFYTPALHRKFTRASATALVLCYLEACWMAKWDPVWLWFPIGPTGVRTAMLFIASMAVFILRVAQTHVGKRTSTSPFETFRTEALKFGTIQVFLWYCLSAWLFGEVYIWSSATGAKLGWVDQGRSHERSRFNERSVFFRTMIFCLAIAHSFIHLYRDADAVRYPLRKITPGSDVSPIEPAKSQLKKAAQPVLLDTLKHSVAVAFFGPLVWYLTPLRSFATRWTFSFTRFIFFLPKNTRTTGLAPLADILGRLFIESGLLVLLWQTTNEAYTAYISQEPLKKGQPLTNDSKDPNGSLIKGLKSKNAFEKATAFWELVLITHRYPDRRKTMYTELDRSGGSTWSQLLSLCLGELGSMTARLAPSSPPAPVTPTQPAPAALSKAPSHPLLNAPILAPSAAPSTPGAKAAHLLSNVARAHGSSPGAPSPPTQLLNYASSQLLTESQRIAIHPATLKAQSDSLIDRLAASPAARFVRPRPAAQVLQAVCGAPYSTASVLVDAVDALTGLAMASLAEDEVGCVQRDLGRIIREMNGAAAAVEGFLAGKGVRLEDEGVEDVRAVVEALKGGLQTILAAFGKYVDAIEGLSRADVREARRLVQSLERKGRGVDVDVEMKEAN</sequence>
<keyword evidence="6" id="KW-0509">mRNA transport</keyword>
<reference evidence="15" key="1">
    <citation type="journal article" date="2020" name="Stud. Mycol.">
        <title>101 Dothideomycetes genomes: a test case for predicting lifestyles and emergence of pathogens.</title>
        <authorList>
            <person name="Haridas S."/>
            <person name="Albert R."/>
            <person name="Binder M."/>
            <person name="Bloem J."/>
            <person name="Labutti K."/>
            <person name="Salamov A."/>
            <person name="Andreopoulos B."/>
            <person name="Baker S."/>
            <person name="Barry K."/>
            <person name="Bills G."/>
            <person name="Bluhm B."/>
            <person name="Cannon C."/>
            <person name="Castanera R."/>
            <person name="Culley D."/>
            <person name="Daum C."/>
            <person name="Ezra D."/>
            <person name="Gonzalez J."/>
            <person name="Henrissat B."/>
            <person name="Kuo A."/>
            <person name="Liang C."/>
            <person name="Lipzen A."/>
            <person name="Lutzoni F."/>
            <person name="Magnuson J."/>
            <person name="Mondo S."/>
            <person name="Nolan M."/>
            <person name="Ohm R."/>
            <person name="Pangilinan J."/>
            <person name="Park H.-J."/>
            <person name="Ramirez L."/>
            <person name="Alfaro M."/>
            <person name="Sun H."/>
            <person name="Tritt A."/>
            <person name="Yoshinaga Y."/>
            <person name="Zwiers L.-H."/>
            <person name="Turgeon B."/>
            <person name="Goodwin S."/>
            <person name="Spatafora J."/>
            <person name="Crous P."/>
            <person name="Grigoriev I."/>
        </authorList>
    </citation>
    <scope>NUCLEOTIDE SEQUENCE</scope>
    <source>
        <strain evidence="15">CBS 262.69</strain>
    </source>
</reference>
<evidence type="ECO:0000256" key="14">
    <source>
        <dbReference type="SAM" id="Phobius"/>
    </source>
</evidence>
<evidence type="ECO:0000256" key="12">
    <source>
        <dbReference type="ARBA" id="ARBA00023242"/>
    </source>
</evidence>
<evidence type="ECO:0008006" key="17">
    <source>
        <dbReference type="Google" id="ProtNLM"/>
    </source>
</evidence>
<name>A0A6G1HSU6_9PEZI</name>
<comment type="similarity">
    <text evidence="3">Belongs to the NDC1 family.</text>
</comment>
<dbReference type="Pfam" id="PF09531">
    <property type="entry name" value="Ndc1_Nup"/>
    <property type="match status" value="1"/>
</dbReference>
<comment type="subcellular location">
    <subcellularLocation>
        <location evidence="1">Nucleus membrane</location>
        <topology evidence="1">Multi-pass membrane protein</topology>
    </subcellularLocation>
    <subcellularLocation>
        <location evidence="2">Nucleus</location>
        <location evidence="2">Nuclear pore complex</location>
    </subcellularLocation>
</comment>
<keyword evidence="8 14" id="KW-1133">Transmembrane helix</keyword>
<keyword evidence="10" id="KW-0906">Nuclear pore complex</keyword>
<evidence type="ECO:0000256" key="9">
    <source>
        <dbReference type="ARBA" id="ARBA00023010"/>
    </source>
</evidence>
<keyword evidence="9" id="KW-0811">Translocation</keyword>
<keyword evidence="4" id="KW-0813">Transport</keyword>
<dbReference type="OrthoDB" id="67850at2759"/>
<keyword evidence="7" id="KW-0653">Protein transport</keyword>
<evidence type="ECO:0000256" key="3">
    <source>
        <dbReference type="ARBA" id="ARBA00005760"/>
    </source>
</evidence>
<keyword evidence="12" id="KW-0539">Nucleus</keyword>
<dbReference type="GO" id="GO:0070762">
    <property type="term" value="C:nuclear pore transmembrane ring"/>
    <property type="evidence" value="ECO:0007669"/>
    <property type="project" value="TreeGrafter"/>
</dbReference>
<evidence type="ECO:0000256" key="11">
    <source>
        <dbReference type="ARBA" id="ARBA00023136"/>
    </source>
</evidence>
<dbReference type="GO" id="GO:0106166">
    <property type="term" value="F:spindle pole body-nuclear membrane anchor activity"/>
    <property type="evidence" value="ECO:0007669"/>
    <property type="project" value="TreeGrafter"/>
</dbReference>
<keyword evidence="16" id="KW-1185">Reference proteome</keyword>
<keyword evidence="11 14" id="KW-0472">Membrane</keyword>
<dbReference type="PANTHER" id="PTHR13269">
    <property type="entry name" value="NUCLEOPORIN NDC1"/>
    <property type="match status" value="1"/>
</dbReference>
<proteinExistence type="inferred from homology"/>
<keyword evidence="5 14" id="KW-0812">Transmembrane</keyword>
<evidence type="ECO:0000256" key="2">
    <source>
        <dbReference type="ARBA" id="ARBA00004567"/>
    </source>
</evidence>
<evidence type="ECO:0000256" key="6">
    <source>
        <dbReference type="ARBA" id="ARBA00022816"/>
    </source>
</evidence>
<organism evidence="15 16">
    <name type="scientific">Trichodelitschia bisporula</name>
    <dbReference type="NCBI Taxonomy" id="703511"/>
    <lineage>
        <taxon>Eukaryota</taxon>
        <taxon>Fungi</taxon>
        <taxon>Dikarya</taxon>
        <taxon>Ascomycota</taxon>
        <taxon>Pezizomycotina</taxon>
        <taxon>Dothideomycetes</taxon>
        <taxon>Dothideomycetes incertae sedis</taxon>
        <taxon>Phaeotrichales</taxon>
        <taxon>Phaeotrichaceae</taxon>
        <taxon>Trichodelitschia</taxon>
    </lineage>
</organism>
<feature type="compositionally biased region" description="Pro residues" evidence="13">
    <location>
        <begin position="375"/>
        <end position="386"/>
    </location>
</feature>
<dbReference type="PANTHER" id="PTHR13269:SF6">
    <property type="entry name" value="NUCLEOPORIN NDC1"/>
    <property type="match status" value="1"/>
</dbReference>
<dbReference type="InterPro" id="IPR019049">
    <property type="entry name" value="Nucleoporin_prot_Ndc1/Nup"/>
</dbReference>
<feature type="transmembrane region" description="Helical" evidence="14">
    <location>
        <begin position="58"/>
        <end position="77"/>
    </location>
</feature>
<dbReference type="GO" id="GO:0031965">
    <property type="term" value="C:nuclear membrane"/>
    <property type="evidence" value="ECO:0007669"/>
    <property type="project" value="UniProtKB-SubCell"/>
</dbReference>
<evidence type="ECO:0000313" key="16">
    <source>
        <dbReference type="Proteomes" id="UP000799640"/>
    </source>
</evidence>
<feature type="region of interest" description="Disordered" evidence="13">
    <location>
        <begin position="371"/>
        <end position="394"/>
    </location>
</feature>
<dbReference type="GO" id="GO:0070631">
    <property type="term" value="P:spindle pole body localization"/>
    <property type="evidence" value="ECO:0007669"/>
    <property type="project" value="TreeGrafter"/>
</dbReference>
<evidence type="ECO:0000313" key="15">
    <source>
        <dbReference type="EMBL" id="KAF2399133.1"/>
    </source>
</evidence>
<evidence type="ECO:0000256" key="4">
    <source>
        <dbReference type="ARBA" id="ARBA00022448"/>
    </source>
</evidence>
<dbReference type="GO" id="GO:0051028">
    <property type="term" value="P:mRNA transport"/>
    <property type="evidence" value="ECO:0007669"/>
    <property type="project" value="UniProtKB-KW"/>
</dbReference>
<dbReference type="GO" id="GO:0005816">
    <property type="term" value="C:spindle pole body"/>
    <property type="evidence" value="ECO:0007669"/>
    <property type="project" value="TreeGrafter"/>
</dbReference>
<feature type="transmembrane region" description="Helical" evidence="14">
    <location>
        <begin position="97"/>
        <end position="116"/>
    </location>
</feature>
<evidence type="ECO:0000256" key="7">
    <source>
        <dbReference type="ARBA" id="ARBA00022927"/>
    </source>
</evidence>
<dbReference type="EMBL" id="ML996698">
    <property type="protein sequence ID" value="KAF2399133.1"/>
    <property type="molecule type" value="Genomic_DNA"/>
</dbReference>
<dbReference type="Proteomes" id="UP000799640">
    <property type="component" value="Unassembled WGS sequence"/>
</dbReference>
<evidence type="ECO:0000256" key="5">
    <source>
        <dbReference type="ARBA" id="ARBA00022692"/>
    </source>
</evidence>
<dbReference type="GO" id="GO:0015031">
    <property type="term" value="P:protein transport"/>
    <property type="evidence" value="ECO:0007669"/>
    <property type="project" value="UniProtKB-KW"/>
</dbReference>
<feature type="transmembrane region" description="Helical" evidence="14">
    <location>
        <begin position="149"/>
        <end position="168"/>
    </location>
</feature>
<gene>
    <name evidence="15" type="ORF">EJ06DRAFT_512207</name>
</gene>
<accession>A0A6G1HSU6</accession>
<protein>
    <recommendedName>
        <fullName evidence="17">Nuclear envelope protein</fullName>
    </recommendedName>
</protein>
<dbReference type="GO" id="GO:0006999">
    <property type="term" value="P:nuclear pore organization"/>
    <property type="evidence" value="ECO:0007669"/>
    <property type="project" value="TreeGrafter"/>
</dbReference>